<dbReference type="EMBL" id="QYUQ01000002">
    <property type="protein sequence ID" value="RJG01150.1"/>
    <property type="molecule type" value="Genomic_DNA"/>
</dbReference>
<proteinExistence type="predicted"/>
<evidence type="ECO:0000313" key="1">
    <source>
        <dbReference type="EMBL" id="RJG01150.1"/>
    </source>
</evidence>
<dbReference type="Proteomes" id="UP000266327">
    <property type="component" value="Unassembled WGS sequence"/>
</dbReference>
<keyword evidence="2" id="KW-1185">Reference proteome</keyword>
<organism evidence="1 2">
    <name type="scientific">Noviherbaspirillum sedimenti</name>
    <dbReference type="NCBI Taxonomy" id="2320865"/>
    <lineage>
        <taxon>Bacteria</taxon>
        <taxon>Pseudomonadati</taxon>
        <taxon>Pseudomonadota</taxon>
        <taxon>Betaproteobacteria</taxon>
        <taxon>Burkholderiales</taxon>
        <taxon>Oxalobacteraceae</taxon>
        <taxon>Noviherbaspirillum</taxon>
    </lineage>
</organism>
<reference evidence="2" key="1">
    <citation type="submission" date="2018-09" db="EMBL/GenBank/DDBJ databases">
        <authorList>
            <person name="Zhu H."/>
        </authorList>
    </citation>
    <scope>NUCLEOTIDE SEQUENCE [LARGE SCALE GENOMIC DNA]</scope>
    <source>
        <strain evidence="2">K1S02-23</strain>
    </source>
</reference>
<gene>
    <name evidence="1" type="ORF">D3878_05770</name>
</gene>
<evidence type="ECO:0000313" key="2">
    <source>
        <dbReference type="Proteomes" id="UP000266327"/>
    </source>
</evidence>
<name>A0A3A3GJM4_9BURK</name>
<dbReference type="AlphaFoldDB" id="A0A3A3GJM4"/>
<accession>A0A3A3GJM4</accession>
<comment type="caution">
    <text evidence="1">The sequence shown here is derived from an EMBL/GenBank/DDBJ whole genome shotgun (WGS) entry which is preliminary data.</text>
</comment>
<protein>
    <submittedName>
        <fullName evidence="1">Uncharacterized protein</fullName>
    </submittedName>
</protein>
<sequence>MLLALSGGTGKSLGLETTFIFPVSLEHEPDKLLSALFGNFYRVILWFFKKYIFAKMAQVFQEVADWDGELP</sequence>